<dbReference type="VEuPathDB" id="FungiDB:SCHCODRAFT_02530232"/>
<feature type="repeat" description="WD" evidence="3">
    <location>
        <begin position="565"/>
        <end position="604"/>
    </location>
</feature>
<dbReference type="STRING" id="578458.D8PP61"/>
<dbReference type="eggNOG" id="KOG0281">
    <property type="taxonomic scope" value="Eukaryota"/>
</dbReference>
<reference evidence="6 7" key="1">
    <citation type="journal article" date="2010" name="Nat. Biotechnol.">
        <title>Genome sequence of the model mushroom Schizophyllum commune.</title>
        <authorList>
            <person name="Ohm R.A."/>
            <person name="de Jong J.F."/>
            <person name="Lugones L.G."/>
            <person name="Aerts A."/>
            <person name="Kothe E."/>
            <person name="Stajich J.E."/>
            <person name="de Vries R.P."/>
            <person name="Record E."/>
            <person name="Levasseur A."/>
            <person name="Baker S.E."/>
            <person name="Bartholomew K.A."/>
            <person name="Coutinho P.M."/>
            <person name="Erdmann S."/>
            <person name="Fowler T.J."/>
            <person name="Gathman A.C."/>
            <person name="Lombard V."/>
            <person name="Henrissat B."/>
            <person name="Knabe N."/>
            <person name="Kuees U."/>
            <person name="Lilly W.W."/>
            <person name="Lindquist E."/>
            <person name="Lucas S."/>
            <person name="Magnuson J.K."/>
            <person name="Piumi F."/>
            <person name="Raudaskoski M."/>
            <person name="Salamov A."/>
            <person name="Schmutz J."/>
            <person name="Schwarze F.W.M.R."/>
            <person name="vanKuyk P.A."/>
            <person name="Horton J.S."/>
            <person name="Grigoriev I.V."/>
            <person name="Woesten H.A.B."/>
        </authorList>
    </citation>
    <scope>NUCLEOTIDE SEQUENCE [LARGE SCALE GENOMIC DNA]</scope>
    <source>
        <strain evidence="7">H4-8 / FGSC 9210</strain>
    </source>
</reference>
<organism evidence="7">
    <name type="scientific">Schizophyllum commune (strain H4-8 / FGSC 9210)</name>
    <name type="common">Split gill fungus</name>
    <dbReference type="NCBI Taxonomy" id="578458"/>
    <lineage>
        <taxon>Eukaryota</taxon>
        <taxon>Fungi</taxon>
        <taxon>Dikarya</taxon>
        <taxon>Basidiomycota</taxon>
        <taxon>Agaricomycotina</taxon>
        <taxon>Agaricomycetes</taxon>
        <taxon>Agaricomycetidae</taxon>
        <taxon>Agaricales</taxon>
        <taxon>Schizophyllaceae</taxon>
        <taxon>Schizophyllum</taxon>
    </lineage>
</organism>
<dbReference type="InterPro" id="IPR001810">
    <property type="entry name" value="F-box_dom"/>
</dbReference>
<dbReference type="EMBL" id="GL377302">
    <property type="protein sequence ID" value="EFJ03640.1"/>
    <property type="molecule type" value="Genomic_DNA"/>
</dbReference>
<dbReference type="Gene3D" id="1.20.1280.50">
    <property type="match status" value="1"/>
</dbReference>
<proteinExistence type="predicted"/>
<dbReference type="InterPro" id="IPR019775">
    <property type="entry name" value="WD40_repeat_CS"/>
</dbReference>
<feature type="compositionally biased region" description="Polar residues" evidence="4">
    <location>
        <begin position="223"/>
        <end position="234"/>
    </location>
</feature>
<dbReference type="InParanoid" id="D8PP61"/>
<dbReference type="SUPFAM" id="SSF50978">
    <property type="entry name" value="WD40 repeat-like"/>
    <property type="match status" value="1"/>
</dbReference>
<name>D8PP61_SCHCM</name>
<dbReference type="SUPFAM" id="SSF81383">
    <property type="entry name" value="F-box domain"/>
    <property type="match status" value="1"/>
</dbReference>
<feature type="region of interest" description="Disordered" evidence="4">
    <location>
        <begin position="15"/>
        <end position="44"/>
    </location>
</feature>
<keyword evidence="2" id="KW-0677">Repeat</keyword>
<dbReference type="PROSITE" id="PS00678">
    <property type="entry name" value="WD_REPEATS_1"/>
    <property type="match status" value="2"/>
</dbReference>
<dbReference type="InterPro" id="IPR020472">
    <property type="entry name" value="WD40_PAC1"/>
</dbReference>
<dbReference type="Gene3D" id="2.130.10.10">
    <property type="entry name" value="YVTN repeat-like/Quinoprotein amine dehydrogenase"/>
    <property type="match status" value="2"/>
</dbReference>
<dbReference type="Pfam" id="PF00400">
    <property type="entry name" value="WD40"/>
    <property type="match status" value="5"/>
</dbReference>
<dbReference type="PANTHER" id="PTHR19848:SF8">
    <property type="entry name" value="F-BOX AND WD REPEAT DOMAIN CONTAINING 7"/>
    <property type="match status" value="1"/>
</dbReference>
<dbReference type="AlphaFoldDB" id="D8PP61"/>
<dbReference type="OMA" id="QRICIWD"/>
<feature type="non-terminal residue" evidence="6">
    <location>
        <position position="648"/>
    </location>
</feature>
<dbReference type="PROSITE" id="PS50294">
    <property type="entry name" value="WD_REPEATS_REGION"/>
    <property type="match status" value="1"/>
</dbReference>
<dbReference type="PRINTS" id="PR00320">
    <property type="entry name" value="GPROTEINBRPT"/>
</dbReference>
<feature type="repeat" description="WD" evidence="3">
    <location>
        <begin position="441"/>
        <end position="480"/>
    </location>
</feature>
<protein>
    <recommendedName>
        <fullName evidence="5">F-box domain-containing protein</fullName>
    </recommendedName>
</protein>
<dbReference type="SMART" id="SM00320">
    <property type="entry name" value="WD40"/>
    <property type="match status" value="7"/>
</dbReference>
<dbReference type="PANTHER" id="PTHR19848">
    <property type="entry name" value="WD40 REPEAT PROTEIN"/>
    <property type="match status" value="1"/>
</dbReference>
<dbReference type="FunCoup" id="D8PP61">
    <property type="interactions" value="129"/>
</dbReference>
<evidence type="ECO:0000313" key="7">
    <source>
        <dbReference type="Proteomes" id="UP000007431"/>
    </source>
</evidence>
<evidence type="ECO:0000256" key="3">
    <source>
        <dbReference type="PROSITE-ProRule" id="PRU00221"/>
    </source>
</evidence>
<dbReference type="InterPro" id="IPR036322">
    <property type="entry name" value="WD40_repeat_dom_sf"/>
</dbReference>
<evidence type="ECO:0000313" key="6">
    <source>
        <dbReference type="EMBL" id="EFJ03640.1"/>
    </source>
</evidence>
<dbReference type="Proteomes" id="UP000007431">
    <property type="component" value="Unassembled WGS sequence"/>
</dbReference>
<dbReference type="InterPro" id="IPR015943">
    <property type="entry name" value="WD40/YVTN_repeat-like_dom_sf"/>
</dbReference>
<dbReference type="PROSITE" id="PS50181">
    <property type="entry name" value="FBOX"/>
    <property type="match status" value="1"/>
</dbReference>
<keyword evidence="1 3" id="KW-0853">WD repeat</keyword>
<feature type="region of interest" description="Disordered" evidence="4">
    <location>
        <begin position="528"/>
        <end position="549"/>
    </location>
</feature>
<evidence type="ECO:0000256" key="2">
    <source>
        <dbReference type="ARBA" id="ARBA00022737"/>
    </source>
</evidence>
<dbReference type="Pfam" id="PF12937">
    <property type="entry name" value="F-box-like"/>
    <property type="match status" value="1"/>
</dbReference>
<feature type="domain" description="F-box" evidence="5">
    <location>
        <begin position="94"/>
        <end position="140"/>
    </location>
</feature>
<dbReference type="InterPro" id="IPR036047">
    <property type="entry name" value="F-box-like_dom_sf"/>
</dbReference>
<evidence type="ECO:0000259" key="5">
    <source>
        <dbReference type="PROSITE" id="PS50181"/>
    </source>
</evidence>
<keyword evidence="7" id="KW-1185">Reference proteome</keyword>
<dbReference type="CDD" id="cd00200">
    <property type="entry name" value="WD40"/>
    <property type="match status" value="1"/>
</dbReference>
<dbReference type="InterPro" id="IPR001680">
    <property type="entry name" value="WD40_rpt"/>
</dbReference>
<accession>D8PP61</accession>
<dbReference type="HOGENOM" id="CLU_000288_103_6_1"/>
<evidence type="ECO:0000256" key="4">
    <source>
        <dbReference type="SAM" id="MobiDB-lite"/>
    </source>
</evidence>
<feature type="repeat" description="WD" evidence="3">
    <location>
        <begin position="606"/>
        <end position="638"/>
    </location>
</feature>
<feature type="repeat" description="WD" evidence="3">
    <location>
        <begin position="313"/>
        <end position="335"/>
    </location>
</feature>
<feature type="region of interest" description="Disordered" evidence="4">
    <location>
        <begin position="215"/>
        <end position="242"/>
    </location>
</feature>
<evidence type="ECO:0000256" key="1">
    <source>
        <dbReference type="ARBA" id="ARBA00022574"/>
    </source>
</evidence>
<dbReference type="SMART" id="SM00256">
    <property type="entry name" value="FBOX"/>
    <property type="match status" value="1"/>
</dbReference>
<sequence>MINTPISAARVLNEVASPADTRNGGNDSGQAGLRTDPQSLARSSVPPADVDVLAGNLDRLSLQASEDLVYNLLLSLPRNRLASLQRRILPLLQFDLVASLPTEIALQIFALLPAEALDSCSRVSRRWRALACDQTIWKNLCDERDWKWCTPTTNEIPPQRCVEQDDEGMGDEEDEGAVAHESVGSAVDTSVVAERSYLELDSGYVSFSTGDIASTRIAGDPNDGSSNRTRTDNPPSTPPVASFQPTHLACAPPSLAPDYRLLHRTHTKLIKRFRAGSYRRTVLQGPQGHSNTIYCLQLHTYPATSSIGSRQVLFTGSRDRTVREWDLASGSVTRVISGVHTSSVLSLCVREVKVDGQSITYLATAGSDCRVALYNLSEDRDVCQIQDHEDSVLCVRFDDKRLVTCSKGPSLTLLKYSSTHPPADHTIRTYSFPDLQPLYTLLDHRAAVNAVALCGNLIVSGSGDRSVRLWNAESGQLLRTFENHHHRGIASIDFKLPYVLSGSSDKHLRLFDVLNASGWSTCPPEPAGTSLTAETPGIPSPDTPTTTSMRQVACPTCGATVALRGGQHDDLVRSVALGSEFVVSGSYDLTIKVWERATGTLVADLKGGHTGRIFCVAFDPTKIVSCGEDQRICIWNFSHGIDTSFIQI</sequence>
<dbReference type="PROSITE" id="PS50082">
    <property type="entry name" value="WD_REPEATS_2"/>
    <property type="match status" value="4"/>
</dbReference>
<gene>
    <name evidence="6" type="ORF">SCHCODRAFT_103803</name>
</gene>